<dbReference type="RefSeq" id="WP_128488731.1">
    <property type="nucleotide sequence ID" value="NZ_JBHLXB010000159.1"/>
</dbReference>
<dbReference type="Gene3D" id="3.30.420.40">
    <property type="match status" value="2"/>
</dbReference>
<dbReference type="InterPro" id="IPR002731">
    <property type="entry name" value="ATPase_BadF"/>
</dbReference>
<dbReference type="EMBL" id="SBLC01000012">
    <property type="protein sequence ID" value="RWY41040.1"/>
    <property type="molecule type" value="Genomic_DNA"/>
</dbReference>
<reference evidence="2 3" key="1">
    <citation type="journal article" date="2015" name="Int. J. Syst. Evol. Microbiol.">
        <title>Gemmobacter intermedius sp. nov., isolated from a white stork (Ciconia ciconia).</title>
        <authorList>
            <person name="Kampfer P."/>
            <person name="Jerzak L."/>
            <person name="Wilharm G."/>
            <person name="Golke J."/>
            <person name="Busse H.J."/>
            <person name="Glaeser S.P."/>
        </authorList>
    </citation>
    <scope>NUCLEOTIDE SEQUENCE [LARGE SCALE GENOMIC DNA]</scope>
    <source>
        <strain evidence="2 3">119/4</strain>
    </source>
</reference>
<dbReference type="PANTHER" id="PTHR43190">
    <property type="entry name" value="N-ACETYL-D-GLUCOSAMINE KINASE"/>
    <property type="match status" value="1"/>
</dbReference>
<evidence type="ECO:0000259" key="1">
    <source>
        <dbReference type="Pfam" id="PF01869"/>
    </source>
</evidence>
<gene>
    <name evidence="2" type="ORF">EP867_10005</name>
</gene>
<evidence type="ECO:0000313" key="2">
    <source>
        <dbReference type="EMBL" id="RWY41040.1"/>
    </source>
</evidence>
<dbReference type="AlphaFoldDB" id="A0A3S3YIT2"/>
<dbReference type="SUPFAM" id="SSF53067">
    <property type="entry name" value="Actin-like ATPase domain"/>
    <property type="match status" value="2"/>
</dbReference>
<sequence>MQYFLGVDGGGTGCRLRLSDASGRVLAEVSEGPANISTDLEGTLRNIIAGSQAALKAAGLPPSALERVSAGLGLAGVNISDSALWAGRLPFERARVVTDAWTSTRGALGESDGIVAAIGTGSVFASLRGGHYSQIGGWGFHLGDEGSGAVLGRMRLAATLRGVDGIAPLTPLGRATLADLGGAAALPGFAKDARPADYARLAPALFEDPDDPMAAAVLNTAAEDIAALIERLQEGSPLPVTWTGGLGLLWATRIGQRWPERAACGTALDGAMALAFSLREA</sequence>
<organism evidence="2 3">
    <name type="scientific">Falsigemmobacter intermedius</name>
    <dbReference type="NCBI Taxonomy" id="1553448"/>
    <lineage>
        <taxon>Bacteria</taxon>
        <taxon>Pseudomonadati</taxon>
        <taxon>Pseudomonadota</taxon>
        <taxon>Alphaproteobacteria</taxon>
        <taxon>Rhodobacterales</taxon>
        <taxon>Paracoccaceae</taxon>
        <taxon>Falsigemmobacter</taxon>
    </lineage>
</organism>
<name>A0A3S3YIT2_9RHOB</name>
<dbReference type="CDD" id="cd24082">
    <property type="entry name" value="ASKHA_NBD_GspK-like"/>
    <property type="match status" value="1"/>
</dbReference>
<dbReference type="PANTHER" id="PTHR43190:SF3">
    <property type="entry name" value="N-ACETYL-D-GLUCOSAMINE KINASE"/>
    <property type="match status" value="1"/>
</dbReference>
<evidence type="ECO:0000313" key="3">
    <source>
        <dbReference type="Proteomes" id="UP000287168"/>
    </source>
</evidence>
<protein>
    <submittedName>
        <fullName evidence="2">ATPase</fullName>
    </submittedName>
</protein>
<accession>A0A3S3YIT2</accession>
<comment type="caution">
    <text evidence="2">The sequence shown here is derived from an EMBL/GenBank/DDBJ whole genome shotgun (WGS) entry which is preliminary data.</text>
</comment>
<dbReference type="InterPro" id="IPR052519">
    <property type="entry name" value="Euk-type_GlcNAc_Kinase"/>
</dbReference>
<dbReference type="InterPro" id="IPR043129">
    <property type="entry name" value="ATPase_NBD"/>
</dbReference>
<feature type="domain" description="ATPase BadF/BadG/BcrA/BcrD type" evidence="1">
    <location>
        <begin position="5"/>
        <end position="245"/>
    </location>
</feature>
<dbReference type="OrthoDB" id="63487at2"/>
<dbReference type="Pfam" id="PF01869">
    <property type="entry name" value="BcrAD_BadFG"/>
    <property type="match status" value="1"/>
</dbReference>
<dbReference type="Proteomes" id="UP000287168">
    <property type="component" value="Unassembled WGS sequence"/>
</dbReference>
<proteinExistence type="predicted"/>
<keyword evidence="3" id="KW-1185">Reference proteome</keyword>